<sequence>MAREVTNKLNAIASRLERAGYSSIAERLKAATENVIRLAEATQDDLRDIDATRGERAVAALLSLVTSDLFGVSVERALAERGKYTAGVFSIVSAVRSAPFGFYDVFSSISGDEKPSEAKKLAFRIATLLTEPAMRAVLAGRQGVEVRVEQKTENGKRRVYVTFAEESNRELLKAPWDADSGLKPLWAEGEVVKPIKEIANLAAAASSGSKPLDELNEEAWKRVVETAERVKEAIETTTRAVAIGALPTDAVLYPGSKHARGLSSYLSQTFTYWALAEGGIELEKVYPSEEGLKPVWRVESEYTRTVEEVLIAGRTALEELLKSRVNLKATLTDVKMNDELKTALETATGEFWSRVNGLFSRWKQLEEEAKEKKGEERKKVIDEIDKLGKYLRVLLPLAHAVEAYRRGELSREEAALAVIYAVLYDGVVLRDEILLYVGGPEKEEEPIMTHDHFTVFWLWALRELGFKPSSVRKGRGTHLIVFRGAELNELVKVLVPMLPALHGLRDALAEFADAFEVVTREVIRAKFGIDWAYNIRNENFFKKLEEIITMAEDYIYRNVTVERGPLDTSGQLPKTAIRFKLGDEEVAYINMYWTGNKLLAQFTGSRESAERLASIIRALGGNAEIRRMGRGWSIQLTTDGIIAIRHGSWLNAVRGFVDELYSKGLIDKDRYEQLVKEIEAGPNVAKFAGVEFSVNYRTDKTTQIVVEYQPTSDVSKNIAVSTLKARGLEEGVHFTVKEYGGYEIRVTKEAYSKAVEALAQSRLKEKEDYAVYDKWRIIRVKKDHKDAVVNALKTAGLEEGRHFTVKWSGRYVIHITYDGLYEIQRMALKGDLEAERFIRDLEDVLKRRYGDDAVKKLIEALTPAREEGAVDLPLTVYDDKGNIVARVIDLRYEFVENGQPVNHCAGEDCRLRIIAEYEAGGDRRQLKMEWYWRRRQKQKGNTTTTYYFEMAIVTVKNEVEAAVLKALTGKAKKGQVWLYADQLDALRRFKPLKDAVDQWRGGGPK</sequence>
<dbReference type="InterPro" id="IPR011689">
    <property type="entry name" value="PaRep2b"/>
</dbReference>
<feature type="domain" description="PaRep2b" evidence="1">
    <location>
        <begin position="491"/>
        <end position="1002"/>
    </location>
</feature>
<dbReference type="AlphaFoldDB" id="A0A371R676"/>
<comment type="caution">
    <text evidence="2">The sequence shown here is derived from an EMBL/GenBank/DDBJ whole genome shotgun (WGS) entry which is preliminary data.</text>
</comment>
<dbReference type="EMBL" id="NMUF01000005">
    <property type="protein sequence ID" value="RFA99540.1"/>
    <property type="molecule type" value="Genomic_DNA"/>
</dbReference>
<evidence type="ECO:0000259" key="1">
    <source>
        <dbReference type="Pfam" id="PF07775"/>
    </source>
</evidence>
<protein>
    <recommendedName>
        <fullName evidence="1">PaRep2b domain-containing protein</fullName>
    </recommendedName>
</protein>
<dbReference type="Pfam" id="PF07775">
    <property type="entry name" value="PaRep2b"/>
    <property type="match status" value="1"/>
</dbReference>
<proteinExistence type="predicted"/>
<reference evidence="2 3" key="1">
    <citation type="submission" date="2017-07" db="EMBL/GenBank/DDBJ databases">
        <title>Draft genome sequence of aerobic hyperthermophilic archaea, Pyrobaculum aerophilum YKB31 and YKB32.</title>
        <authorList>
            <person name="Mochizuki T."/>
            <person name="Berliner A.J."/>
            <person name="Yoshida-Takashima Y."/>
            <person name="Takaki Y."/>
            <person name="Nunoura T."/>
            <person name="Takai K."/>
        </authorList>
    </citation>
    <scope>NUCLEOTIDE SEQUENCE [LARGE SCALE GENOMIC DNA]</scope>
    <source>
        <strain evidence="2 3">YKB32</strain>
    </source>
</reference>
<evidence type="ECO:0000313" key="2">
    <source>
        <dbReference type="EMBL" id="RFA99540.1"/>
    </source>
</evidence>
<gene>
    <name evidence="2" type="ORF">CGL52_02705</name>
</gene>
<organism evidence="2 3">
    <name type="scientific">Pyrobaculum aerophilum</name>
    <dbReference type="NCBI Taxonomy" id="13773"/>
    <lineage>
        <taxon>Archaea</taxon>
        <taxon>Thermoproteota</taxon>
        <taxon>Thermoprotei</taxon>
        <taxon>Thermoproteales</taxon>
        <taxon>Thermoproteaceae</taxon>
        <taxon>Pyrobaculum</taxon>
    </lineage>
</organism>
<dbReference type="Proteomes" id="UP000256877">
    <property type="component" value="Unassembled WGS sequence"/>
</dbReference>
<evidence type="ECO:0000313" key="3">
    <source>
        <dbReference type="Proteomes" id="UP000256877"/>
    </source>
</evidence>
<accession>A0A371R676</accession>
<name>A0A371R676_9CREN</name>